<reference evidence="2 3" key="1">
    <citation type="submission" date="2019-10" db="EMBL/GenBank/DDBJ databases">
        <title>Genome sequence of Azospirillum melinis.</title>
        <authorList>
            <person name="Ambrosini A."/>
            <person name="Sant'Anna F.H."/>
            <person name="Cassan F.D."/>
            <person name="Souza E.M."/>
            <person name="Passaglia L.M.P."/>
        </authorList>
    </citation>
    <scope>NUCLEOTIDE SEQUENCE [LARGE SCALE GENOMIC DNA]</scope>
    <source>
        <strain evidence="2 3">TMCY0552</strain>
    </source>
</reference>
<dbReference type="PANTHER" id="PTHR30313:SF2">
    <property type="entry name" value="DNA PRIMASE"/>
    <property type="match status" value="1"/>
</dbReference>
<keyword evidence="3" id="KW-1185">Reference proteome</keyword>
<dbReference type="Gene3D" id="3.40.1360.10">
    <property type="match status" value="1"/>
</dbReference>
<dbReference type="InterPro" id="IPR034154">
    <property type="entry name" value="TOPRIM_DnaG/twinkle"/>
</dbReference>
<name>A0ABX2KRC7_9PROT</name>
<dbReference type="Pfam" id="PF13155">
    <property type="entry name" value="Toprim_2"/>
    <property type="match status" value="1"/>
</dbReference>
<protein>
    <submittedName>
        <fullName evidence="2">Toprim domain-containing protein</fullName>
    </submittedName>
</protein>
<dbReference type="Proteomes" id="UP000605086">
    <property type="component" value="Unassembled WGS sequence"/>
</dbReference>
<dbReference type="RefSeq" id="WP_174474634.1">
    <property type="nucleotide sequence ID" value="NZ_JAGINN010000033.1"/>
</dbReference>
<dbReference type="EMBL" id="WHOS01000073">
    <property type="protein sequence ID" value="NUB03764.1"/>
    <property type="molecule type" value="Genomic_DNA"/>
</dbReference>
<dbReference type="SMART" id="SM00493">
    <property type="entry name" value="TOPRIM"/>
    <property type="match status" value="1"/>
</dbReference>
<dbReference type="PANTHER" id="PTHR30313">
    <property type="entry name" value="DNA PRIMASE"/>
    <property type="match status" value="1"/>
</dbReference>
<dbReference type="SUPFAM" id="SSF56731">
    <property type="entry name" value="DNA primase core"/>
    <property type="match status" value="1"/>
</dbReference>
<evidence type="ECO:0000259" key="1">
    <source>
        <dbReference type="SMART" id="SM00493"/>
    </source>
</evidence>
<gene>
    <name evidence="2" type="ORF">GBZ48_31610</name>
</gene>
<evidence type="ECO:0000313" key="2">
    <source>
        <dbReference type="EMBL" id="NUB03764.1"/>
    </source>
</evidence>
<accession>A0ABX2KRC7</accession>
<feature type="domain" description="Toprim" evidence="1">
    <location>
        <begin position="178"/>
        <end position="251"/>
    </location>
</feature>
<organism evidence="2 3">
    <name type="scientific">Azospirillum melinis</name>
    <dbReference type="NCBI Taxonomy" id="328839"/>
    <lineage>
        <taxon>Bacteria</taxon>
        <taxon>Pseudomonadati</taxon>
        <taxon>Pseudomonadota</taxon>
        <taxon>Alphaproteobacteria</taxon>
        <taxon>Rhodospirillales</taxon>
        <taxon>Azospirillaceae</taxon>
        <taxon>Azospirillum</taxon>
    </lineage>
</organism>
<comment type="caution">
    <text evidence="2">The sequence shown here is derived from an EMBL/GenBank/DDBJ whole genome shotgun (WGS) entry which is preliminary data.</text>
</comment>
<sequence length="883" mass="99790">MNDDARVEIVARLKRDFGFREAKGFLRRGACPACGKKELFTSEAKPWVIRCNRENKCSWSATARELYPDAFGRINERYPATTEAPNATADAYLHHVRHLDIRRIRGWYRQGHFTHRHAKRATATVVFDIAEGVWMERLIEPVTIQHPGEEPETRKAHFHGPHGGLWWQPPGMEIADGDEVWLVEGCIDAIALHQHGVKAVATLSAGNYPEKKLAELAERNIWPRLVWALDNDRAGRRAIQKAVKAAREAGFSCTAALIPQRGAKKDWNDAHIADELGKEELDTARYHGALLLAPNALESGLLTWANSKRTMTSFALEHGTRTWWWELPDQKFMQLRKELIERVDNGDEECEDIDLEAARRSATIDEIATCTFQFLYFMADELTKDSWYYARIRFPHATYERKDTFTGPQIASGSEFKKRLLAVAPGALYSGTTGQLDWLIKHHLDGIRIVQTVDFQGYAREHKAWIWGELAVSAGKLYPINDEDFFELGRTSVKSLNQSLKLHHGTVRQYRKDWPELVYKAFGPRGLVAAAFWLGSFFAEQIREAHKSYPFLEVIGEAGAGKTTLIEFLWKLAGRTDYEGFDPNKSTLAARARIMSQVSNLPVCYIESDRGDDTTNKQRQFDWDELKTSYNGRASRARGIANSGNDTNEPAFRGSIVISQNAAVNASDAIMQRIVHLKFRTGGHSRESKEAADELASMPAEFVSWFMLMATMAEERVMKTVVEKTPVYEAELLAHPGIRTNRIGKNHAQMMALVEAFADLVSLPHGWRDETMALLVESAVERQNAIAADNSVVEQFWEAVDYLGLAGLNHARDGTNQIAVNLNEIAAAAQRHGQSLPALLELKRHLRDSRERAFIDVKTVRSAQDATKTLKCWIFKAPKEDRL</sequence>
<dbReference type="InterPro" id="IPR006171">
    <property type="entry name" value="TOPRIM_dom"/>
</dbReference>
<evidence type="ECO:0000313" key="3">
    <source>
        <dbReference type="Proteomes" id="UP000605086"/>
    </source>
</evidence>
<proteinExistence type="predicted"/>
<dbReference type="InterPro" id="IPR050219">
    <property type="entry name" value="DnaG_primase"/>
</dbReference>
<dbReference type="CDD" id="cd01029">
    <property type="entry name" value="TOPRIM_primases"/>
    <property type="match status" value="1"/>
</dbReference>